<keyword evidence="1" id="KW-1133">Transmembrane helix</keyword>
<feature type="transmembrane region" description="Helical" evidence="1">
    <location>
        <begin position="168"/>
        <end position="184"/>
    </location>
</feature>
<dbReference type="EMBL" id="BMJT01000012">
    <property type="protein sequence ID" value="GGG32094.1"/>
    <property type="molecule type" value="Genomic_DNA"/>
</dbReference>
<keyword evidence="1" id="KW-0472">Membrane</keyword>
<feature type="transmembrane region" description="Helical" evidence="1">
    <location>
        <begin position="78"/>
        <end position="96"/>
    </location>
</feature>
<feature type="transmembrane region" description="Helical" evidence="1">
    <location>
        <begin position="135"/>
        <end position="156"/>
    </location>
</feature>
<name>A0A917LJ32_9BACI</name>
<feature type="transmembrane region" description="Helical" evidence="1">
    <location>
        <begin position="102"/>
        <end position="119"/>
    </location>
</feature>
<feature type="transmembrane region" description="Helical" evidence="1">
    <location>
        <begin position="191"/>
        <end position="208"/>
    </location>
</feature>
<evidence type="ECO:0000256" key="1">
    <source>
        <dbReference type="SAM" id="Phobius"/>
    </source>
</evidence>
<evidence type="ECO:0000313" key="3">
    <source>
        <dbReference type="Proteomes" id="UP000616608"/>
    </source>
</evidence>
<reference evidence="2" key="2">
    <citation type="submission" date="2020-09" db="EMBL/GenBank/DDBJ databases">
        <authorList>
            <person name="Sun Q."/>
            <person name="Zhou Y."/>
        </authorList>
    </citation>
    <scope>NUCLEOTIDE SEQUENCE</scope>
    <source>
        <strain evidence="2">CGMCC 1.15760</strain>
    </source>
</reference>
<evidence type="ECO:0000313" key="2">
    <source>
        <dbReference type="EMBL" id="GGG32094.1"/>
    </source>
</evidence>
<accession>A0A917LJ32</accession>
<dbReference type="Proteomes" id="UP000616608">
    <property type="component" value="Unassembled WGS sequence"/>
</dbReference>
<dbReference type="AlphaFoldDB" id="A0A917LJ32"/>
<reference evidence="2" key="1">
    <citation type="journal article" date="2014" name="Int. J. Syst. Evol. Microbiol.">
        <title>Complete genome sequence of Corynebacterium casei LMG S-19264T (=DSM 44701T), isolated from a smear-ripened cheese.</title>
        <authorList>
            <consortium name="US DOE Joint Genome Institute (JGI-PGF)"/>
            <person name="Walter F."/>
            <person name="Albersmeier A."/>
            <person name="Kalinowski J."/>
            <person name="Ruckert C."/>
        </authorList>
    </citation>
    <scope>NUCLEOTIDE SEQUENCE</scope>
    <source>
        <strain evidence="2">CGMCC 1.15760</strain>
    </source>
</reference>
<keyword evidence="3" id="KW-1185">Reference proteome</keyword>
<comment type="caution">
    <text evidence="2">The sequence shown here is derived from an EMBL/GenBank/DDBJ whole genome shotgun (WGS) entry which is preliminary data.</text>
</comment>
<gene>
    <name evidence="2" type="ORF">GCM10007425_28430</name>
</gene>
<evidence type="ECO:0008006" key="4">
    <source>
        <dbReference type="Google" id="ProtNLM"/>
    </source>
</evidence>
<proteinExistence type="predicted"/>
<keyword evidence="1" id="KW-0812">Transmembrane</keyword>
<organism evidence="2 3">
    <name type="scientific">Lysinibacillus alkalisoli</name>
    <dbReference type="NCBI Taxonomy" id="1911548"/>
    <lineage>
        <taxon>Bacteria</taxon>
        <taxon>Bacillati</taxon>
        <taxon>Bacillota</taxon>
        <taxon>Bacilli</taxon>
        <taxon>Bacillales</taxon>
        <taxon>Bacillaceae</taxon>
        <taxon>Lysinibacillus</taxon>
    </lineage>
</organism>
<protein>
    <recommendedName>
        <fullName evidence="4">Tryptophan-rich sensory protein</fullName>
    </recommendedName>
</protein>
<feature type="transmembrane region" description="Helical" evidence="1">
    <location>
        <begin position="214"/>
        <end position="233"/>
    </location>
</feature>
<feature type="transmembrane region" description="Helical" evidence="1">
    <location>
        <begin position="48"/>
        <end position="66"/>
    </location>
</feature>
<sequence length="239" mass="28213">MLLYLLLMIVSFGSAVACSIIFYNWHITATNALSTITRYPVLLSPTHVIYMIVFILYAFMAYWIWQQYKHQHTLYQKRALYFSLAMVIQALLYIAWHKENLTYMLLLQVLLIAIAYLLYRTYPKRDYQWTGRLPLSLYFGWSSVSLLFILEFIFVYHNFHGFGLSRPFWAIGLLTLGAIMALYIRYRYDDIAFIIPFTLNYIGIAIHLQFDEMLVTAVTLFLTGSMLVGMMYFQPKQQE</sequence>